<gene>
    <name evidence="3" type="ORF">KK078_29055</name>
</gene>
<feature type="compositionally biased region" description="Basic and acidic residues" evidence="1">
    <location>
        <begin position="98"/>
        <end position="110"/>
    </location>
</feature>
<keyword evidence="2" id="KW-0812">Transmembrane</keyword>
<dbReference type="EMBL" id="JAHESC010000077">
    <property type="protein sequence ID" value="MBT1690649.1"/>
    <property type="molecule type" value="Genomic_DNA"/>
</dbReference>
<keyword evidence="4" id="KW-1185">Reference proteome</keyword>
<dbReference type="Proteomes" id="UP001319180">
    <property type="component" value="Unassembled WGS sequence"/>
</dbReference>
<keyword evidence="2" id="KW-1133">Transmembrane helix</keyword>
<keyword evidence="2" id="KW-0472">Membrane</keyword>
<feature type="region of interest" description="Disordered" evidence="1">
    <location>
        <begin position="1"/>
        <end position="40"/>
    </location>
</feature>
<evidence type="ECO:0000256" key="2">
    <source>
        <dbReference type="SAM" id="Phobius"/>
    </source>
</evidence>
<name>A0AAP2GGK7_9BACT</name>
<comment type="caution">
    <text evidence="3">The sequence shown here is derived from an EMBL/GenBank/DDBJ whole genome shotgun (WGS) entry which is preliminary data.</text>
</comment>
<reference evidence="3 4" key="1">
    <citation type="submission" date="2021-05" db="EMBL/GenBank/DDBJ databases">
        <title>A Polyphasic approach of four new species of the genus Ohtaekwangia: Ohtaekwangia histidinii sp. nov., Ohtaekwangia cretensis sp. nov., Ohtaekwangia indiensis sp. nov., Ohtaekwangia reichenbachii sp. nov. from diverse environment.</title>
        <authorList>
            <person name="Octaviana S."/>
        </authorList>
    </citation>
    <scope>NUCLEOTIDE SEQUENCE [LARGE SCALE GENOMIC DNA]</scope>
    <source>
        <strain evidence="3 4">PWU37</strain>
    </source>
</reference>
<protein>
    <submittedName>
        <fullName evidence="3">Uncharacterized protein</fullName>
    </submittedName>
</protein>
<feature type="transmembrane region" description="Helical" evidence="2">
    <location>
        <begin position="169"/>
        <end position="192"/>
    </location>
</feature>
<proteinExistence type="predicted"/>
<sequence length="442" mass="48369">MNTRTEKPQENTSQSVSHDIAQHARGGDPSLQFPDLHPGAIAQRRWQAMANSSTHAKQLKALRDLANQRSFSVTPPVQMEGEGVSPTQGPDPGPTENIEEKDIPNLPPEKRKEMAGNELLASINKLDGATEEALEAELARLKEKYGLSKTSVDISDPKNIKIELYASPALIIGGILLGVVLIVGIGVAGYFICKRVKYNRLIARLTGAGYTQGQAEALLPLHNNVDELIAWAPIILRQIGDGVAINAQLISNVRRQVGTADKIEELQQISGGTNLTWGQQNGPLTGTAMGRWILDNTNLEPNPVGGNMNCWEVVMFSAYKMGYLTWQDMHDAYARDIALQGGDVNGEGINNYFRARIRGGNVQRTFDRNDVHSPKPLKGDIVLFKDAEEHTALATGTEVANSPEVFSLWDRPNYDYLQRLTVDALLAAGADEPVDFFSPNWG</sequence>
<dbReference type="RefSeq" id="WP_254094298.1">
    <property type="nucleotide sequence ID" value="NZ_JAHESC010000077.1"/>
</dbReference>
<feature type="region of interest" description="Disordered" evidence="1">
    <location>
        <begin position="73"/>
        <end position="110"/>
    </location>
</feature>
<evidence type="ECO:0000313" key="4">
    <source>
        <dbReference type="Proteomes" id="UP001319180"/>
    </source>
</evidence>
<accession>A0AAP2GGK7</accession>
<organism evidence="3 4">
    <name type="scientific">Dawidia soli</name>
    <dbReference type="NCBI Taxonomy" id="2782352"/>
    <lineage>
        <taxon>Bacteria</taxon>
        <taxon>Pseudomonadati</taxon>
        <taxon>Bacteroidota</taxon>
        <taxon>Cytophagia</taxon>
        <taxon>Cytophagales</taxon>
        <taxon>Chryseotaleaceae</taxon>
        <taxon>Dawidia</taxon>
    </lineage>
</organism>
<evidence type="ECO:0000313" key="3">
    <source>
        <dbReference type="EMBL" id="MBT1690649.1"/>
    </source>
</evidence>
<evidence type="ECO:0000256" key="1">
    <source>
        <dbReference type="SAM" id="MobiDB-lite"/>
    </source>
</evidence>
<dbReference type="AlphaFoldDB" id="A0AAP2GGK7"/>